<dbReference type="Proteomes" id="UP000540787">
    <property type="component" value="Unassembled WGS sequence"/>
</dbReference>
<evidence type="ECO:0000256" key="1">
    <source>
        <dbReference type="SAM" id="SignalP"/>
    </source>
</evidence>
<protein>
    <submittedName>
        <fullName evidence="3">Cholesterol transport system auxiliary component</fullName>
    </submittedName>
</protein>
<dbReference type="InterPro" id="IPR005586">
    <property type="entry name" value="ABC_trans_aux"/>
</dbReference>
<dbReference type="RefSeq" id="WP_370660836.1">
    <property type="nucleotide sequence ID" value="NZ_JACHBX010000002.1"/>
</dbReference>
<keyword evidence="1" id="KW-0732">Signal</keyword>
<feature type="domain" description="ABC-type transport auxiliary lipoprotein component" evidence="2">
    <location>
        <begin position="46"/>
        <end position="194"/>
    </location>
</feature>
<dbReference type="EMBL" id="JACHBX010000002">
    <property type="protein sequence ID" value="MBB6134630.1"/>
    <property type="molecule type" value="Genomic_DNA"/>
</dbReference>
<keyword evidence="4" id="KW-1185">Reference proteome</keyword>
<dbReference type="SUPFAM" id="SSF159594">
    <property type="entry name" value="XCC0632-like"/>
    <property type="match status" value="1"/>
</dbReference>
<accession>A0A7W9X1D6</accession>
<proteinExistence type="predicted"/>
<gene>
    <name evidence="3" type="ORF">HD842_002772</name>
</gene>
<organism evidence="3 4">
    <name type="scientific">Massilia aurea</name>
    <dbReference type="NCBI Taxonomy" id="373040"/>
    <lineage>
        <taxon>Bacteria</taxon>
        <taxon>Pseudomonadati</taxon>
        <taxon>Pseudomonadota</taxon>
        <taxon>Betaproteobacteria</taxon>
        <taxon>Burkholderiales</taxon>
        <taxon>Oxalobacteraceae</taxon>
        <taxon>Telluria group</taxon>
        <taxon>Massilia</taxon>
    </lineage>
</organism>
<comment type="caution">
    <text evidence="3">The sequence shown here is derived from an EMBL/GenBank/DDBJ whole genome shotgun (WGS) entry which is preliminary data.</text>
</comment>
<dbReference type="Pfam" id="PF03886">
    <property type="entry name" value="ABC_trans_aux"/>
    <property type="match status" value="1"/>
</dbReference>
<name>A0A7W9X1D6_9BURK</name>
<dbReference type="PROSITE" id="PS51257">
    <property type="entry name" value="PROKAR_LIPOPROTEIN"/>
    <property type="match status" value="1"/>
</dbReference>
<dbReference type="Gene3D" id="3.40.50.10610">
    <property type="entry name" value="ABC-type transport auxiliary lipoprotein component"/>
    <property type="match status" value="1"/>
</dbReference>
<evidence type="ECO:0000313" key="3">
    <source>
        <dbReference type="EMBL" id="MBB6134630.1"/>
    </source>
</evidence>
<evidence type="ECO:0000259" key="2">
    <source>
        <dbReference type="Pfam" id="PF03886"/>
    </source>
</evidence>
<feature type="chain" id="PRO_5030875812" evidence="1">
    <location>
        <begin position="24"/>
        <end position="208"/>
    </location>
</feature>
<dbReference type="AlphaFoldDB" id="A0A7W9X1D6"/>
<reference evidence="3 4" key="1">
    <citation type="submission" date="2020-08" db="EMBL/GenBank/DDBJ databases">
        <title>The Agave Microbiome: Exploring the role of microbial communities in plant adaptations to desert environments.</title>
        <authorList>
            <person name="Partida-Martinez L.P."/>
        </authorList>
    </citation>
    <scope>NUCLEOTIDE SEQUENCE [LARGE SCALE GENOMIC DNA]</scope>
    <source>
        <strain evidence="3 4">AT3.2</strain>
    </source>
</reference>
<sequence length="208" mass="21858">MNFRPYRLAVAVTVAGAALLAGCASNKGAPNTIYDFGAPSVQLFTAANPSSQLPPIVVMDATGGAVLDNERMVYRLNYADPLQARTYAGSRWSGTPLDLVTRRLKVRLAQAGVTVLSATDAANRVPILRIEVDDFVHAFSSTSASEGQILLRASVLADHRLVAQKSFAHSAPAPSQDAAGGVAALAAGTDRIALDLKNWLSTLDLQGK</sequence>
<feature type="signal peptide" evidence="1">
    <location>
        <begin position="1"/>
        <end position="23"/>
    </location>
</feature>
<evidence type="ECO:0000313" key="4">
    <source>
        <dbReference type="Proteomes" id="UP000540787"/>
    </source>
</evidence>